<organism evidence="6 7">
    <name type="scientific">Aquipuribacter nitratireducens</name>
    <dbReference type="NCBI Taxonomy" id="650104"/>
    <lineage>
        <taxon>Bacteria</taxon>
        <taxon>Bacillati</taxon>
        <taxon>Actinomycetota</taxon>
        <taxon>Actinomycetes</taxon>
        <taxon>Micrococcales</taxon>
        <taxon>Intrasporangiaceae</taxon>
        <taxon>Aquipuribacter</taxon>
    </lineage>
</organism>
<name>A0ABW0GMZ2_9MICO</name>
<feature type="compositionally biased region" description="Pro residues" evidence="5">
    <location>
        <begin position="206"/>
        <end position="217"/>
    </location>
</feature>
<dbReference type="HAMAP" id="MF_00688">
    <property type="entry name" value="Leu_Phe_trans"/>
    <property type="match status" value="1"/>
</dbReference>
<dbReference type="EMBL" id="JBHSLD010000004">
    <property type="protein sequence ID" value="MFC5379851.1"/>
    <property type="molecule type" value="Genomic_DNA"/>
</dbReference>
<comment type="catalytic activity">
    <reaction evidence="4">
        <text>N-terminal L-lysyl-[protein] + L-leucyl-tRNA(Leu) = N-terminal L-leucyl-L-lysyl-[protein] + tRNA(Leu) + H(+)</text>
        <dbReference type="Rhea" id="RHEA:12340"/>
        <dbReference type="Rhea" id="RHEA-COMP:9613"/>
        <dbReference type="Rhea" id="RHEA-COMP:9622"/>
        <dbReference type="Rhea" id="RHEA-COMP:12670"/>
        <dbReference type="Rhea" id="RHEA-COMP:12671"/>
        <dbReference type="ChEBI" id="CHEBI:15378"/>
        <dbReference type="ChEBI" id="CHEBI:65249"/>
        <dbReference type="ChEBI" id="CHEBI:78442"/>
        <dbReference type="ChEBI" id="CHEBI:78494"/>
        <dbReference type="ChEBI" id="CHEBI:133043"/>
        <dbReference type="EC" id="2.3.2.6"/>
    </reaction>
</comment>
<dbReference type="InterPro" id="IPR004616">
    <property type="entry name" value="Leu/Phe-tRNA_Trfase"/>
</dbReference>
<evidence type="ECO:0000256" key="2">
    <source>
        <dbReference type="ARBA" id="ARBA00022679"/>
    </source>
</evidence>
<evidence type="ECO:0000256" key="3">
    <source>
        <dbReference type="ARBA" id="ARBA00023315"/>
    </source>
</evidence>
<dbReference type="InterPro" id="IPR016181">
    <property type="entry name" value="Acyl_CoA_acyltransferase"/>
</dbReference>
<comment type="function">
    <text evidence="4">Functions in the N-end rule pathway of protein degradation where it conjugates Leu, Phe and, less efficiently, Met from aminoacyl-tRNAs to the N-termini of proteins containing an N-terminal arginine or lysine.</text>
</comment>
<dbReference type="Gene3D" id="3.40.630.70">
    <property type="entry name" value="Leucyl/phenylalanyl-tRNA-protein transferase, C-terminal domain"/>
    <property type="match status" value="1"/>
</dbReference>
<dbReference type="RefSeq" id="WP_340269075.1">
    <property type="nucleotide sequence ID" value="NZ_JBBEOG010000003.1"/>
</dbReference>
<accession>A0ABW0GMZ2</accession>
<dbReference type="InterPro" id="IPR042203">
    <property type="entry name" value="Leu/Phe-tRNA_Trfase_C"/>
</dbReference>
<keyword evidence="1 4" id="KW-0963">Cytoplasm</keyword>
<protein>
    <recommendedName>
        <fullName evidence="4">Leucyl/phenylalanyl-tRNA--protein transferase</fullName>
        <ecNumber evidence="4">2.3.2.6</ecNumber>
    </recommendedName>
    <alternativeName>
        <fullName evidence="4">L/F-transferase</fullName>
    </alternativeName>
    <alternativeName>
        <fullName evidence="4">Leucyltransferase</fullName>
    </alternativeName>
    <alternativeName>
        <fullName evidence="4">Phenyalanyltransferase</fullName>
    </alternativeName>
</protein>
<dbReference type="EC" id="2.3.2.6" evidence="4"/>
<dbReference type="PANTHER" id="PTHR30098">
    <property type="entry name" value="LEUCYL/PHENYLALANYL-TRNA--PROTEIN TRANSFERASE"/>
    <property type="match status" value="1"/>
</dbReference>
<feature type="region of interest" description="Disordered" evidence="5">
    <location>
        <begin position="196"/>
        <end position="217"/>
    </location>
</feature>
<dbReference type="GO" id="GO:0008914">
    <property type="term" value="F:leucyl-tRNA--protein transferase activity"/>
    <property type="evidence" value="ECO:0007669"/>
    <property type="project" value="UniProtKB-EC"/>
</dbReference>
<comment type="similarity">
    <text evidence="4">Belongs to the L/F-transferase family.</text>
</comment>
<proteinExistence type="inferred from homology"/>
<dbReference type="PANTHER" id="PTHR30098:SF2">
    <property type="entry name" value="LEUCYL_PHENYLALANYL-TRNA--PROTEIN TRANSFERASE"/>
    <property type="match status" value="1"/>
</dbReference>
<reference evidence="7" key="1">
    <citation type="journal article" date="2019" name="Int. J. Syst. Evol. Microbiol.">
        <title>The Global Catalogue of Microorganisms (GCM) 10K type strain sequencing project: providing services to taxonomists for standard genome sequencing and annotation.</title>
        <authorList>
            <consortium name="The Broad Institute Genomics Platform"/>
            <consortium name="The Broad Institute Genome Sequencing Center for Infectious Disease"/>
            <person name="Wu L."/>
            <person name="Ma J."/>
        </authorList>
    </citation>
    <scope>NUCLEOTIDE SEQUENCE [LARGE SCALE GENOMIC DNA]</scope>
    <source>
        <strain evidence="7">CCUG 43114</strain>
    </source>
</reference>
<evidence type="ECO:0000256" key="4">
    <source>
        <dbReference type="HAMAP-Rule" id="MF_00688"/>
    </source>
</evidence>
<comment type="catalytic activity">
    <reaction evidence="4">
        <text>N-terminal L-arginyl-[protein] + L-leucyl-tRNA(Leu) = N-terminal L-leucyl-L-arginyl-[protein] + tRNA(Leu) + H(+)</text>
        <dbReference type="Rhea" id="RHEA:50416"/>
        <dbReference type="Rhea" id="RHEA-COMP:9613"/>
        <dbReference type="Rhea" id="RHEA-COMP:9622"/>
        <dbReference type="Rhea" id="RHEA-COMP:12672"/>
        <dbReference type="Rhea" id="RHEA-COMP:12673"/>
        <dbReference type="ChEBI" id="CHEBI:15378"/>
        <dbReference type="ChEBI" id="CHEBI:64719"/>
        <dbReference type="ChEBI" id="CHEBI:78442"/>
        <dbReference type="ChEBI" id="CHEBI:78494"/>
        <dbReference type="ChEBI" id="CHEBI:133044"/>
        <dbReference type="EC" id="2.3.2.6"/>
    </reaction>
</comment>
<evidence type="ECO:0000313" key="6">
    <source>
        <dbReference type="EMBL" id="MFC5379851.1"/>
    </source>
</evidence>
<comment type="subcellular location">
    <subcellularLocation>
        <location evidence="4">Cytoplasm</location>
    </subcellularLocation>
</comment>
<dbReference type="Pfam" id="PF03588">
    <property type="entry name" value="Leu_Phe_trans"/>
    <property type="match status" value="1"/>
</dbReference>
<evidence type="ECO:0000256" key="1">
    <source>
        <dbReference type="ARBA" id="ARBA00022490"/>
    </source>
</evidence>
<keyword evidence="2 4" id="KW-0808">Transferase</keyword>
<dbReference type="SUPFAM" id="SSF55729">
    <property type="entry name" value="Acyl-CoA N-acyltransferases (Nat)"/>
    <property type="match status" value="1"/>
</dbReference>
<comment type="caution">
    <text evidence="6">The sequence shown here is derived from an EMBL/GenBank/DDBJ whole genome shotgun (WGS) entry which is preliminary data.</text>
</comment>
<gene>
    <name evidence="4 6" type="primary">aat</name>
    <name evidence="6" type="ORF">ACFPJ6_03500</name>
</gene>
<dbReference type="NCBIfam" id="TIGR00667">
    <property type="entry name" value="aat"/>
    <property type="match status" value="1"/>
</dbReference>
<evidence type="ECO:0000313" key="7">
    <source>
        <dbReference type="Proteomes" id="UP001596122"/>
    </source>
</evidence>
<evidence type="ECO:0000256" key="5">
    <source>
        <dbReference type="SAM" id="MobiDB-lite"/>
    </source>
</evidence>
<dbReference type="Proteomes" id="UP001596122">
    <property type="component" value="Unassembled WGS sequence"/>
</dbReference>
<comment type="catalytic activity">
    <reaction evidence="4">
        <text>L-phenylalanyl-tRNA(Phe) + an N-terminal L-alpha-aminoacyl-[protein] = an N-terminal L-phenylalanyl-L-alpha-aminoacyl-[protein] + tRNA(Phe)</text>
        <dbReference type="Rhea" id="RHEA:43632"/>
        <dbReference type="Rhea" id="RHEA-COMP:9668"/>
        <dbReference type="Rhea" id="RHEA-COMP:9699"/>
        <dbReference type="Rhea" id="RHEA-COMP:10636"/>
        <dbReference type="Rhea" id="RHEA-COMP:10637"/>
        <dbReference type="ChEBI" id="CHEBI:78442"/>
        <dbReference type="ChEBI" id="CHEBI:78531"/>
        <dbReference type="ChEBI" id="CHEBI:78597"/>
        <dbReference type="ChEBI" id="CHEBI:83561"/>
        <dbReference type="EC" id="2.3.2.6"/>
    </reaction>
</comment>
<sequence length="217" mass="23306">MCVGGALASGLLLDGYRRGLFAMGVRLRRREVLGWFSPDPRGVLEPAAVHESRSLRRSSRRFETRVDCAFDEVVAACADPARDGAWIDGRYARAYRELYDAGLAHSVETWAGGRLVGGLFGVALGGLFAAESKFHRETDASKHAVVALCRLLAADPTGPRLVDVQWSTPHLETLGVTELTRSGYLARLPALLATPSPAGLSRPGPVEVPPPSRTTTS</sequence>
<keyword evidence="7" id="KW-1185">Reference proteome</keyword>
<keyword evidence="3 4" id="KW-0012">Acyltransferase</keyword>